<sequence>MGDKKLITLREYVDKKNRSLPAIESVFSAARPMFKGAIYKRPKARLKRPGEELQIETNIRYVIPEVLQQQGKTLCFENKLSTRGHPPQVKLPCIFWTLEFFALRDTDTMKEWHDLSKRIKSTRGLTSWVQSKPESDVQRSILSTLPMLNIFSAFKTRIAEIIVQFHDLTRFAGENWLCDGCVFVAALHATQRAQLTGTNRVELLKYL</sequence>
<gene>
    <name evidence="1" type="ORF">L914_05138</name>
</gene>
<reference evidence="1" key="1">
    <citation type="submission" date="2013-11" db="EMBL/GenBank/DDBJ databases">
        <title>The Genome Sequence of Phytophthora parasitica IAC_01/95.</title>
        <authorList>
            <consortium name="The Broad Institute Genomics Platform"/>
            <person name="Russ C."/>
            <person name="Tyler B."/>
            <person name="Panabieres F."/>
            <person name="Shan W."/>
            <person name="Tripathy S."/>
            <person name="Grunwald N."/>
            <person name="Machado M."/>
            <person name="Johnson C.S."/>
            <person name="Arredondo F."/>
            <person name="Hong C."/>
            <person name="Coffey M."/>
            <person name="Young S.K."/>
            <person name="Zeng Q."/>
            <person name="Gargeya S."/>
            <person name="Fitzgerald M."/>
            <person name="Abouelleil A."/>
            <person name="Alvarado L."/>
            <person name="Chapman S.B."/>
            <person name="Gainer-Dewar J."/>
            <person name="Goldberg J."/>
            <person name="Griggs A."/>
            <person name="Gujja S."/>
            <person name="Hansen M."/>
            <person name="Howarth C."/>
            <person name="Imamovic A."/>
            <person name="Ireland A."/>
            <person name="Larimer J."/>
            <person name="McCowan C."/>
            <person name="Murphy C."/>
            <person name="Pearson M."/>
            <person name="Poon T.W."/>
            <person name="Priest M."/>
            <person name="Roberts A."/>
            <person name="Saif S."/>
            <person name="Shea T."/>
            <person name="Sykes S."/>
            <person name="Wortman J."/>
            <person name="Nusbaum C."/>
            <person name="Birren B."/>
        </authorList>
    </citation>
    <scope>NUCLEOTIDE SEQUENCE [LARGE SCALE GENOMIC DNA]</scope>
    <source>
        <strain evidence="1">IAC_01/95</strain>
    </source>
</reference>
<dbReference type="Proteomes" id="UP000054532">
    <property type="component" value="Unassembled WGS sequence"/>
</dbReference>
<dbReference type="AlphaFoldDB" id="W2NQX7"/>
<accession>W2NQX7</accession>
<name>W2NQX7_PHYNI</name>
<protein>
    <submittedName>
        <fullName evidence="1">Uncharacterized protein</fullName>
    </submittedName>
</protein>
<dbReference type="EMBL" id="KI691922">
    <property type="protein sequence ID" value="ETM50910.1"/>
    <property type="molecule type" value="Genomic_DNA"/>
</dbReference>
<evidence type="ECO:0000313" key="1">
    <source>
        <dbReference type="EMBL" id="ETM50910.1"/>
    </source>
</evidence>
<proteinExistence type="predicted"/>
<dbReference type="VEuPathDB" id="FungiDB:PPTG_22543"/>
<organism evidence="1">
    <name type="scientific">Phytophthora nicotianae</name>
    <name type="common">Potato buckeye rot agent</name>
    <name type="synonym">Phytophthora parasitica</name>
    <dbReference type="NCBI Taxonomy" id="4792"/>
    <lineage>
        <taxon>Eukaryota</taxon>
        <taxon>Sar</taxon>
        <taxon>Stramenopiles</taxon>
        <taxon>Oomycota</taxon>
        <taxon>Peronosporomycetes</taxon>
        <taxon>Peronosporales</taxon>
        <taxon>Peronosporaceae</taxon>
        <taxon>Phytophthora</taxon>
    </lineage>
</organism>